<proteinExistence type="predicted"/>
<evidence type="ECO:0000313" key="1">
    <source>
        <dbReference type="EMBL" id="KAJ3804379.1"/>
    </source>
</evidence>
<dbReference type="EMBL" id="MU796056">
    <property type="protein sequence ID" value="KAJ3804379.1"/>
    <property type="molecule type" value="Genomic_DNA"/>
</dbReference>
<protein>
    <submittedName>
        <fullName evidence="1">Uncharacterized protein</fullName>
    </submittedName>
</protein>
<reference evidence="1" key="1">
    <citation type="submission" date="2022-09" db="EMBL/GenBank/DDBJ databases">
        <title>A Global Phylogenomic Analysis of the Shiitake Genus Lentinula.</title>
        <authorList>
            <consortium name="DOE Joint Genome Institute"/>
            <person name="Sierra-Patev S."/>
            <person name="Min B."/>
            <person name="Naranjo-Ortiz M."/>
            <person name="Looney B."/>
            <person name="Konkel Z."/>
            <person name="Slot J.C."/>
            <person name="Sakamoto Y."/>
            <person name="Steenwyk J.L."/>
            <person name="Rokas A."/>
            <person name="Carro J."/>
            <person name="Camarero S."/>
            <person name="Ferreira P."/>
            <person name="Molpeceres G."/>
            <person name="Ruiz-Duenas F.J."/>
            <person name="Serrano A."/>
            <person name="Henrissat B."/>
            <person name="Drula E."/>
            <person name="Hughes K.W."/>
            <person name="Mata J.L."/>
            <person name="Ishikawa N.K."/>
            <person name="Vargas-Isla R."/>
            <person name="Ushijima S."/>
            <person name="Smith C.A."/>
            <person name="Ahrendt S."/>
            <person name="Andreopoulos W."/>
            <person name="He G."/>
            <person name="Labutti K."/>
            <person name="Lipzen A."/>
            <person name="Ng V."/>
            <person name="Riley R."/>
            <person name="Sandor L."/>
            <person name="Barry K."/>
            <person name="Martinez A.T."/>
            <person name="Xiao Y."/>
            <person name="Gibbons J.G."/>
            <person name="Terashima K."/>
            <person name="Grigoriev I.V."/>
            <person name="Hibbett D.S."/>
        </authorList>
    </citation>
    <scope>NUCLEOTIDE SEQUENCE</scope>
    <source>
        <strain evidence="1">TMI1499</strain>
    </source>
</reference>
<sequence length="122" mass="13629">MASSLAATFPSSPSVGLCTGYRHVKQFGPDEEYKDEVEDFYMTLDLGAVEPTLIPNSSTYRLIMTTPFMQLSGTVLQGRHKSLLGTELVFIEGKADAQDRSKRHLSFMSTTEQQICFKEVQL</sequence>
<dbReference type="Proteomes" id="UP001163835">
    <property type="component" value="Unassembled WGS sequence"/>
</dbReference>
<keyword evidence="2" id="KW-1185">Reference proteome</keyword>
<organism evidence="1 2">
    <name type="scientific">Lentinula aff. lateritia</name>
    <dbReference type="NCBI Taxonomy" id="2804960"/>
    <lineage>
        <taxon>Eukaryota</taxon>
        <taxon>Fungi</taxon>
        <taxon>Dikarya</taxon>
        <taxon>Basidiomycota</taxon>
        <taxon>Agaricomycotina</taxon>
        <taxon>Agaricomycetes</taxon>
        <taxon>Agaricomycetidae</taxon>
        <taxon>Agaricales</taxon>
        <taxon>Marasmiineae</taxon>
        <taxon>Omphalotaceae</taxon>
        <taxon>Lentinula</taxon>
    </lineage>
</organism>
<name>A0ACC1TI54_9AGAR</name>
<evidence type="ECO:0000313" key="2">
    <source>
        <dbReference type="Proteomes" id="UP001163835"/>
    </source>
</evidence>
<accession>A0ACC1TI54</accession>
<comment type="caution">
    <text evidence="1">The sequence shown here is derived from an EMBL/GenBank/DDBJ whole genome shotgun (WGS) entry which is preliminary data.</text>
</comment>
<gene>
    <name evidence="1" type="ORF">F5876DRAFT_53479</name>
</gene>